<dbReference type="OrthoDB" id="9810922at2"/>
<protein>
    <submittedName>
        <fullName evidence="2">Phosphopantetheine-binding protein</fullName>
    </submittedName>
</protein>
<evidence type="ECO:0000259" key="1">
    <source>
        <dbReference type="PROSITE" id="PS50075"/>
    </source>
</evidence>
<dbReference type="Pfam" id="PF00550">
    <property type="entry name" value="PP-binding"/>
    <property type="match status" value="1"/>
</dbReference>
<comment type="caution">
    <text evidence="2">The sequence shown here is derived from an EMBL/GenBank/DDBJ whole genome shotgun (WGS) entry which is preliminary data.</text>
</comment>
<keyword evidence="3" id="KW-1185">Reference proteome</keyword>
<organism evidence="2 3">
    <name type="scientific">Novosphingobium malaysiense</name>
    <dbReference type="NCBI Taxonomy" id="1348853"/>
    <lineage>
        <taxon>Bacteria</taxon>
        <taxon>Pseudomonadati</taxon>
        <taxon>Pseudomonadota</taxon>
        <taxon>Alphaproteobacteria</taxon>
        <taxon>Sphingomonadales</taxon>
        <taxon>Sphingomonadaceae</taxon>
        <taxon>Novosphingobium</taxon>
    </lineage>
</organism>
<dbReference type="InterPro" id="IPR009081">
    <property type="entry name" value="PP-bd_ACP"/>
</dbReference>
<dbReference type="STRING" id="1348853.LK12_03970"/>
<dbReference type="RefSeq" id="WP_039279492.1">
    <property type="nucleotide sequence ID" value="NZ_JTDI01000001.1"/>
</dbReference>
<reference evidence="2 3" key="1">
    <citation type="submission" date="2014-10" db="EMBL/GenBank/DDBJ databases">
        <title>Genome sequence of Novosphingobium malaysiense MUSC 273(T).</title>
        <authorList>
            <person name="Lee L.-H."/>
        </authorList>
    </citation>
    <scope>NUCLEOTIDE SEQUENCE [LARGE SCALE GENOMIC DNA]</scope>
    <source>
        <strain evidence="2 3">MUSC 273</strain>
    </source>
</reference>
<dbReference type="PROSITE" id="PS50075">
    <property type="entry name" value="CARRIER"/>
    <property type="match status" value="1"/>
</dbReference>
<feature type="domain" description="Carrier" evidence="1">
    <location>
        <begin position="1"/>
        <end position="80"/>
    </location>
</feature>
<dbReference type="Proteomes" id="UP000031057">
    <property type="component" value="Unassembled WGS sequence"/>
</dbReference>
<accession>A0A0B1ZQL3</accession>
<dbReference type="InterPro" id="IPR036736">
    <property type="entry name" value="ACP-like_sf"/>
</dbReference>
<evidence type="ECO:0000313" key="2">
    <source>
        <dbReference type="EMBL" id="KHK93435.1"/>
    </source>
</evidence>
<dbReference type="Gene3D" id="1.10.1200.10">
    <property type="entry name" value="ACP-like"/>
    <property type="match status" value="1"/>
</dbReference>
<evidence type="ECO:0000313" key="3">
    <source>
        <dbReference type="Proteomes" id="UP000031057"/>
    </source>
</evidence>
<proteinExistence type="predicted"/>
<name>A0A0B1ZQL3_9SPHN</name>
<dbReference type="AlphaFoldDB" id="A0A0B1ZQL3"/>
<sequence>MTKDEIRKTALDILAGIAPEADFAALGDEDELREVLDLDSMDFLNFVTGLHEATGAEIPEADYRDLSTLQGVVDYLKAAGA</sequence>
<gene>
    <name evidence="2" type="ORF">LK12_03970</name>
</gene>
<dbReference type="EMBL" id="JTDI01000001">
    <property type="protein sequence ID" value="KHK93435.1"/>
    <property type="molecule type" value="Genomic_DNA"/>
</dbReference>
<dbReference type="SUPFAM" id="SSF47336">
    <property type="entry name" value="ACP-like"/>
    <property type="match status" value="1"/>
</dbReference>